<organism evidence="2 3">
    <name type="scientific">Rhodocollybia butyracea</name>
    <dbReference type="NCBI Taxonomy" id="206335"/>
    <lineage>
        <taxon>Eukaryota</taxon>
        <taxon>Fungi</taxon>
        <taxon>Dikarya</taxon>
        <taxon>Basidiomycota</taxon>
        <taxon>Agaricomycotina</taxon>
        <taxon>Agaricomycetes</taxon>
        <taxon>Agaricomycetidae</taxon>
        <taxon>Agaricales</taxon>
        <taxon>Marasmiineae</taxon>
        <taxon>Omphalotaceae</taxon>
        <taxon>Rhodocollybia</taxon>
    </lineage>
</organism>
<evidence type="ECO:0000313" key="3">
    <source>
        <dbReference type="Proteomes" id="UP000772434"/>
    </source>
</evidence>
<gene>
    <name evidence="2" type="ORF">BDP27DRAFT_554563</name>
</gene>
<sequence length="305" mass="32769">MNASPPFQVPLTFLNLSSICDAPFPTSTMLASWGSSRMEDNTAAGSIVGLEDGSVLILRRSEIFEKRAAKSLLPPPSPATLSQTSSITTASGSTSPSGSHISPFTVSSRSRIVSSVTTEQVEAPKNYVDFDDEPEKLKDMLKGKGPRDVESHREKSAPVDPKPPALPESSSFRRRPKEPLKFMLSATASPSLTALSISTPPSPNTPTQTKISKLDLVCHVIPPRIGQRNRVTGLELLHGDELSALLSESGDVAILSTRDGKCFANVQIADINLLFSDGAKHSASMHDVWNWTHLRSYVAGEPLPS</sequence>
<dbReference type="OrthoDB" id="338622at2759"/>
<feature type="region of interest" description="Disordered" evidence="1">
    <location>
        <begin position="125"/>
        <end position="175"/>
    </location>
</feature>
<proteinExistence type="predicted"/>
<evidence type="ECO:0000256" key="1">
    <source>
        <dbReference type="SAM" id="MobiDB-lite"/>
    </source>
</evidence>
<name>A0A9P5PZ36_9AGAR</name>
<dbReference type="EMBL" id="JADNRY010000035">
    <property type="protein sequence ID" value="KAF9071142.1"/>
    <property type="molecule type" value="Genomic_DNA"/>
</dbReference>
<evidence type="ECO:0000313" key="2">
    <source>
        <dbReference type="EMBL" id="KAF9071142.1"/>
    </source>
</evidence>
<protein>
    <submittedName>
        <fullName evidence="2">Uncharacterized protein</fullName>
    </submittedName>
</protein>
<accession>A0A9P5PZ36</accession>
<keyword evidence="3" id="KW-1185">Reference proteome</keyword>
<dbReference type="Proteomes" id="UP000772434">
    <property type="component" value="Unassembled WGS sequence"/>
</dbReference>
<feature type="region of interest" description="Disordered" evidence="1">
    <location>
        <begin position="69"/>
        <end position="104"/>
    </location>
</feature>
<dbReference type="AlphaFoldDB" id="A0A9P5PZ36"/>
<feature type="compositionally biased region" description="Basic and acidic residues" evidence="1">
    <location>
        <begin position="135"/>
        <end position="157"/>
    </location>
</feature>
<feature type="compositionally biased region" description="Low complexity" evidence="1">
    <location>
        <begin position="79"/>
        <end position="104"/>
    </location>
</feature>
<reference evidence="2" key="1">
    <citation type="submission" date="2020-11" db="EMBL/GenBank/DDBJ databases">
        <authorList>
            <consortium name="DOE Joint Genome Institute"/>
            <person name="Ahrendt S."/>
            <person name="Riley R."/>
            <person name="Andreopoulos W."/>
            <person name="Labutti K."/>
            <person name="Pangilinan J."/>
            <person name="Ruiz-Duenas F.J."/>
            <person name="Barrasa J.M."/>
            <person name="Sanchez-Garcia M."/>
            <person name="Camarero S."/>
            <person name="Miyauchi S."/>
            <person name="Serrano A."/>
            <person name="Linde D."/>
            <person name="Babiker R."/>
            <person name="Drula E."/>
            <person name="Ayuso-Fernandez I."/>
            <person name="Pacheco R."/>
            <person name="Padilla G."/>
            <person name="Ferreira P."/>
            <person name="Barriuso J."/>
            <person name="Kellner H."/>
            <person name="Castanera R."/>
            <person name="Alfaro M."/>
            <person name="Ramirez L."/>
            <person name="Pisabarro A.G."/>
            <person name="Kuo A."/>
            <person name="Tritt A."/>
            <person name="Lipzen A."/>
            <person name="He G."/>
            <person name="Yan M."/>
            <person name="Ng V."/>
            <person name="Cullen D."/>
            <person name="Martin F."/>
            <person name="Rosso M.-N."/>
            <person name="Henrissat B."/>
            <person name="Hibbett D."/>
            <person name="Martinez A.T."/>
            <person name="Grigoriev I.V."/>
        </authorList>
    </citation>
    <scope>NUCLEOTIDE SEQUENCE</scope>
    <source>
        <strain evidence="2">AH 40177</strain>
    </source>
</reference>
<comment type="caution">
    <text evidence="2">The sequence shown here is derived from an EMBL/GenBank/DDBJ whole genome shotgun (WGS) entry which is preliminary data.</text>
</comment>